<organism evidence="2 3">
    <name type="scientific">Ancylostoma ceylanicum</name>
    <dbReference type="NCBI Taxonomy" id="53326"/>
    <lineage>
        <taxon>Eukaryota</taxon>
        <taxon>Metazoa</taxon>
        <taxon>Ecdysozoa</taxon>
        <taxon>Nematoda</taxon>
        <taxon>Chromadorea</taxon>
        <taxon>Rhabditida</taxon>
        <taxon>Rhabditina</taxon>
        <taxon>Rhabditomorpha</taxon>
        <taxon>Strongyloidea</taxon>
        <taxon>Ancylostomatidae</taxon>
        <taxon>Ancylostomatinae</taxon>
        <taxon>Ancylostoma</taxon>
    </lineage>
</organism>
<keyword evidence="3" id="KW-1185">Reference proteome</keyword>
<name>A0A016WZ17_9BILA</name>
<proteinExistence type="predicted"/>
<dbReference type="EMBL" id="JARK01000066">
    <property type="protein sequence ID" value="EYC44273.1"/>
    <property type="molecule type" value="Genomic_DNA"/>
</dbReference>
<evidence type="ECO:0000313" key="2">
    <source>
        <dbReference type="EMBL" id="EYC44273.1"/>
    </source>
</evidence>
<reference evidence="3" key="1">
    <citation type="journal article" date="2015" name="Nat. Genet.">
        <title>The genome and transcriptome of the zoonotic hookworm Ancylostoma ceylanicum identify infection-specific gene families.</title>
        <authorList>
            <person name="Schwarz E.M."/>
            <person name="Hu Y."/>
            <person name="Antoshechkin I."/>
            <person name="Miller M.M."/>
            <person name="Sternberg P.W."/>
            <person name="Aroian R.V."/>
        </authorList>
    </citation>
    <scope>NUCLEOTIDE SEQUENCE</scope>
    <source>
        <strain evidence="3">HY135</strain>
    </source>
</reference>
<evidence type="ECO:0000256" key="1">
    <source>
        <dbReference type="SAM" id="MobiDB-lite"/>
    </source>
</evidence>
<accession>A0A016WZ17</accession>
<evidence type="ECO:0000313" key="3">
    <source>
        <dbReference type="Proteomes" id="UP000024635"/>
    </source>
</evidence>
<sequence length="88" mass="9644">MVLSVARPRSGVLYDEPPPLPPRQHQSHHPSSRSLTSIPSLYPVVVSFQKEVSSVTKIRAIQCFGCSCTGEATVSLTAIIEIHRMCAR</sequence>
<feature type="region of interest" description="Disordered" evidence="1">
    <location>
        <begin position="1"/>
        <end position="36"/>
    </location>
</feature>
<dbReference type="Proteomes" id="UP000024635">
    <property type="component" value="Unassembled WGS sequence"/>
</dbReference>
<gene>
    <name evidence="2" type="primary">Acey_s0466.g1967</name>
    <name evidence="2" type="ORF">Y032_0466g1967</name>
</gene>
<comment type="caution">
    <text evidence="2">The sequence shown here is derived from an EMBL/GenBank/DDBJ whole genome shotgun (WGS) entry which is preliminary data.</text>
</comment>
<dbReference type="AlphaFoldDB" id="A0A016WZ17"/>
<protein>
    <submittedName>
        <fullName evidence="2">Uncharacterized protein</fullName>
    </submittedName>
</protein>